<dbReference type="GO" id="GO:0016020">
    <property type="term" value="C:membrane"/>
    <property type="evidence" value="ECO:0007669"/>
    <property type="project" value="UniProtKB-SubCell"/>
</dbReference>
<keyword evidence="5 11" id="KW-0812">Transmembrane</keyword>
<dbReference type="PRINTS" id="PR00019">
    <property type="entry name" value="LEURICHRPT"/>
</dbReference>
<evidence type="ECO:0000256" key="9">
    <source>
        <dbReference type="ARBA" id="ARBA00023136"/>
    </source>
</evidence>
<accession>A0A8R7R7Y3</accession>
<organism evidence="12 13">
    <name type="scientific">Triticum urartu</name>
    <name type="common">Red wild einkorn</name>
    <name type="synonym">Crithodium urartu</name>
    <dbReference type="NCBI Taxonomy" id="4572"/>
    <lineage>
        <taxon>Eukaryota</taxon>
        <taxon>Viridiplantae</taxon>
        <taxon>Streptophyta</taxon>
        <taxon>Embryophyta</taxon>
        <taxon>Tracheophyta</taxon>
        <taxon>Spermatophyta</taxon>
        <taxon>Magnoliopsida</taxon>
        <taxon>Liliopsida</taxon>
        <taxon>Poales</taxon>
        <taxon>Poaceae</taxon>
        <taxon>BOP clade</taxon>
        <taxon>Pooideae</taxon>
        <taxon>Triticodae</taxon>
        <taxon>Triticeae</taxon>
        <taxon>Triticinae</taxon>
        <taxon>Triticum</taxon>
    </lineage>
</organism>
<evidence type="ECO:0000313" key="13">
    <source>
        <dbReference type="Proteomes" id="UP000015106"/>
    </source>
</evidence>
<evidence type="ECO:0000256" key="1">
    <source>
        <dbReference type="ARBA" id="ARBA00004479"/>
    </source>
</evidence>
<keyword evidence="10" id="KW-0325">Glycoprotein</keyword>
<dbReference type="EnsemblPlants" id="TuG1812S0001399200.01.T01">
    <property type="protein sequence ID" value="TuG1812S0001399200.01.T01"/>
    <property type="gene ID" value="TuG1812S0001399200.01"/>
</dbReference>
<comment type="subcellular location">
    <subcellularLocation>
        <location evidence="1">Membrane</location>
        <topology evidence="1">Single-pass type I membrane protein</topology>
    </subcellularLocation>
</comment>
<dbReference type="AlphaFoldDB" id="A0A8R7R7Y3"/>
<keyword evidence="7" id="KW-0677">Repeat</keyword>
<dbReference type="Pfam" id="PF13855">
    <property type="entry name" value="LRR_8"/>
    <property type="match status" value="1"/>
</dbReference>
<dbReference type="SUPFAM" id="SSF52058">
    <property type="entry name" value="L domain-like"/>
    <property type="match status" value="1"/>
</dbReference>
<evidence type="ECO:0000256" key="6">
    <source>
        <dbReference type="ARBA" id="ARBA00022729"/>
    </source>
</evidence>
<keyword evidence="9 11" id="KW-0472">Membrane</keyword>
<sequence>MKIIQTEFMDMDDVHDFGDNSLEIGVGHLGEILSVVTKGQQLLYGTTLVYFVSIDLSCNSLTGEIPTDITSLAALMNLNLSSNKLSGKIPNMIGTMQSLVSLDLSENKFSGEIPSSLSSLTSLAALNLSYNNLSGRIPSGRQLDTLNSDNLSIMYICNSGLCGPPLQNNCPGNDSFIIHGDLESRKQQFDPLTFHFGLVLGLVVGLWVVFCALLFKRTWRSAYLRLFDEVYDQVYVFVVVKWG</sequence>
<evidence type="ECO:0000256" key="7">
    <source>
        <dbReference type="ARBA" id="ARBA00022737"/>
    </source>
</evidence>
<evidence type="ECO:0000256" key="5">
    <source>
        <dbReference type="ARBA" id="ARBA00022692"/>
    </source>
</evidence>
<feature type="transmembrane region" description="Helical" evidence="11">
    <location>
        <begin position="194"/>
        <end position="215"/>
    </location>
</feature>
<evidence type="ECO:0000313" key="12">
    <source>
        <dbReference type="EnsemblPlants" id="TuG1812S0001399200.01.T01"/>
    </source>
</evidence>
<dbReference type="GO" id="GO:0009742">
    <property type="term" value="P:brassinosteroid mediated signaling pathway"/>
    <property type="evidence" value="ECO:0007669"/>
    <property type="project" value="UniProtKB-KW"/>
</dbReference>
<dbReference type="InterPro" id="IPR032675">
    <property type="entry name" value="LRR_dom_sf"/>
</dbReference>
<dbReference type="Pfam" id="PF00560">
    <property type="entry name" value="LRR_1"/>
    <property type="match status" value="1"/>
</dbReference>
<evidence type="ECO:0000256" key="11">
    <source>
        <dbReference type="SAM" id="Phobius"/>
    </source>
</evidence>
<protein>
    <submittedName>
        <fullName evidence="12">Uncharacterized protein</fullName>
    </submittedName>
</protein>
<reference evidence="13" key="1">
    <citation type="journal article" date="2013" name="Nature">
        <title>Draft genome of the wheat A-genome progenitor Triticum urartu.</title>
        <authorList>
            <person name="Ling H.Q."/>
            <person name="Zhao S."/>
            <person name="Liu D."/>
            <person name="Wang J."/>
            <person name="Sun H."/>
            <person name="Zhang C."/>
            <person name="Fan H."/>
            <person name="Li D."/>
            <person name="Dong L."/>
            <person name="Tao Y."/>
            <person name="Gao C."/>
            <person name="Wu H."/>
            <person name="Li Y."/>
            <person name="Cui Y."/>
            <person name="Guo X."/>
            <person name="Zheng S."/>
            <person name="Wang B."/>
            <person name="Yu K."/>
            <person name="Liang Q."/>
            <person name="Yang W."/>
            <person name="Lou X."/>
            <person name="Chen J."/>
            <person name="Feng M."/>
            <person name="Jian J."/>
            <person name="Zhang X."/>
            <person name="Luo G."/>
            <person name="Jiang Y."/>
            <person name="Liu J."/>
            <person name="Wang Z."/>
            <person name="Sha Y."/>
            <person name="Zhang B."/>
            <person name="Wu H."/>
            <person name="Tang D."/>
            <person name="Shen Q."/>
            <person name="Xue P."/>
            <person name="Zou S."/>
            <person name="Wang X."/>
            <person name="Liu X."/>
            <person name="Wang F."/>
            <person name="Yang Y."/>
            <person name="An X."/>
            <person name="Dong Z."/>
            <person name="Zhang K."/>
            <person name="Zhang X."/>
            <person name="Luo M.C."/>
            <person name="Dvorak J."/>
            <person name="Tong Y."/>
            <person name="Wang J."/>
            <person name="Yang H."/>
            <person name="Li Z."/>
            <person name="Wang D."/>
            <person name="Zhang A."/>
            <person name="Wang J."/>
        </authorList>
    </citation>
    <scope>NUCLEOTIDE SEQUENCE</scope>
    <source>
        <strain evidence="13">cv. G1812</strain>
    </source>
</reference>
<dbReference type="PANTHER" id="PTHR48063:SF14">
    <property type="entry name" value="LEUCINE-RICH REPEAT-CONTAINING N-TERMINAL PLANT-TYPE DOMAIN-CONTAINING PROTEIN"/>
    <property type="match status" value="1"/>
</dbReference>
<dbReference type="InterPro" id="IPR001611">
    <property type="entry name" value="Leu-rich_rpt"/>
</dbReference>
<keyword evidence="4" id="KW-1070">Brassinosteroid signaling pathway</keyword>
<evidence type="ECO:0000256" key="2">
    <source>
        <dbReference type="ARBA" id="ARBA00009592"/>
    </source>
</evidence>
<keyword evidence="3" id="KW-0433">Leucine-rich repeat</keyword>
<keyword evidence="8 11" id="KW-1133">Transmembrane helix</keyword>
<evidence type="ECO:0000256" key="10">
    <source>
        <dbReference type="ARBA" id="ARBA00023180"/>
    </source>
</evidence>
<evidence type="ECO:0000256" key="8">
    <source>
        <dbReference type="ARBA" id="ARBA00022989"/>
    </source>
</evidence>
<reference evidence="12" key="2">
    <citation type="submission" date="2022-06" db="UniProtKB">
        <authorList>
            <consortium name="EnsemblPlants"/>
        </authorList>
    </citation>
    <scope>IDENTIFICATION</scope>
</reference>
<dbReference type="InterPro" id="IPR046956">
    <property type="entry name" value="RLP23-like"/>
</dbReference>
<name>A0A8R7R7Y3_TRIUA</name>
<dbReference type="Gramene" id="TuG1812S0001399200.01.T01">
    <property type="protein sequence ID" value="TuG1812S0001399200.01.T01"/>
    <property type="gene ID" value="TuG1812S0001399200.01"/>
</dbReference>
<proteinExistence type="inferred from homology"/>
<keyword evidence="13" id="KW-1185">Reference proteome</keyword>
<evidence type="ECO:0000256" key="4">
    <source>
        <dbReference type="ARBA" id="ARBA00022626"/>
    </source>
</evidence>
<keyword evidence="6" id="KW-0732">Signal</keyword>
<comment type="similarity">
    <text evidence="2">Belongs to the RLP family.</text>
</comment>
<evidence type="ECO:0000256" key="3">
    <source>
        <dbReference type="ARBA" id="ARBA00022614"/>
    </source>
</evidence>
<dbReference type="FunFam" id="3.80.10.10:FF:000111">
    <property type="entry name" value="LRR receptor-like serine/threonine-protein kinase ERECTA"/>
    <property type="match status" value="1"/>
</dbReference>
<dbReference type="Proteomes" id="UP000015106">
    <property type="component" value="Unassembled WGS sequence"/>
</dbReference>
<dbReference type="Gene3D" id="3.80.10.10">
    <property type="entry name" value="Ribonuclease Inhibitor"/>
    <property type="match status" value="1"/>
</dbReference>
<dbReference type="PANTHER" id="PTHR48063">
    <property type="entry name" value="LRR RECEPTOR-LIKE KINASE"/>
    <property type="match status" value="1"/>
</dbReference>